<comment type="similarity">
    <text evidence="2">Belongs to the meteorin family.</text>
</comment>
<reference evidence="9" key="2">
    <citation type="submission" date="2025-09" db="UniProtKB">
        <authorList>
            <consortium name="Ensembl"/>
        </authorList>
    </citation>
    <scope>IDENTIFICATION</scope>
</reference>
<organism evidence="9 10">
    <name type="scientific">Sinocyclocheilus rhinocerous</name>
    <dbReference type="NCBI Taxonomy" id="307959"/>
    <lineage>
        <taxon>Eukaryota</taxon>
        <taxon>Metazoa</taxon>
        <taxon>Chordata</taxon>
        <taxon>Craniata</taxon>
        <taxon>Vertebrata</taxon>
        <taxon>Euteleostomi</taxon>
        <taxon>Actinopterygii</taxon>
        <taxon>Neopterygii</taxon>
        <taxon>Teleostei</taxon>
        <taxon>Ostariophysi</taxon>
        <taxon>Cypriniformes</taxon>
        <taxon>Cyprinidae</taxon>
        <taxon>Cyprininae</taxon>
        <taxon>Sinocyclocheilus</taxon>
    </lineage>
</organism>
<dbReference type="AlphaFoldDB" id="A0A673KK15"/>
<name>A0A673KK15_9TELE</name>
<evidence type="ECO:0000256" key="7">
    <source>
        <dbReference type="ARBA" id="ARBA00023157"/>
    </source>
</evidence>
<feature type="chain" id="PRO_5025531615" description="Meteorin-like protein" evidence="8">
    <location>
        <begin position="27"/>
        <end position="294"/>
    </location>
</feature>
<protein>
    <recommendedName>
        <fullName evidence="3">Meteorin-like protein</fullName>
    </recommendedName>
</protein>
<keyword evidence="10" id="KW-1185">Reference proteome</keyword>
<evidence type="ECO:0000313" key="9">
    <source>
        <dbReference type="Ensembl" id="ENSSRHP00000066735.1"/>
    </source>
</evidence>
<dbReference type="GO" id="GO:0097009">
    <property type="term" value="P:energy homeostasis"/>
    <property type="evidence" value="ECO:0007669"/>
    <property type="project" value="TreeGrafter"/>
</dbReference>
<keyword evidence="4" id="KW-0964">Secreted</keyword>
<dbReference type="GO" id="GO:0005615">
    <property type="term" value="C:extracellular space"/>
    <property type="evidence" value="ECO:0007669"/>
    <property type="project" value="TreeGrafter"/>
</dbReference>
<keyword evidence="7" id="KW-1015">Disulfide bond</keyword>
<evidence type="ECO:0000256" key="4">
    <source>
        <dbReference type="ARBA" id="ARBA00022525"/>
    </source>
</evidence>
<evidence type="ECO:0000256" key="3">
    <source>
        <dbReference type="ARBA" id="ARBA00016272"/>
    </source>
</evidence>
<evidence type="ECO:0000256" key="5">
    <source>
        <dbReference type="ARBA" id="ARBA00022702"/>
    </source>
</evidence>
<feature type="signal peptide" evidence="8">
    <location>
        <begin position="1"/>
        <end position="26"/>
    </location>
</feature>
<keyword evidence="6 8" id="KW-0732">Signal</keyword>
<proteinExistence type="inferred from homology"/>
<comment type="subcellular location">
    <subcellularLocation>
        <location evidence="1">Secreted</location>
    </subcellularLocation>
</comment>
<reference evidence="9" key="1">
    <citation type="submission" date="2025-08" db="UniProtKB">
        <authorList>
            <consortium name="Ensembl"/>
        </authorList>
    </citation>
    <scope>IDENTIFICATION</scope>
</reference>
<dbReference type="PANTHER" id="PTHR28593:SF1">
    <property type="entry name" value="METEORIN-LIKE PROTEIN"/>
    <property type="match status" value="1"/>
</dbReference>
<evidence type="ECO:0000256" key="1">
    <source>
        <dbReference type="ARBA" id="ARBA00004613"/>
    </source>
</evidence>
<evidence type="ECO:0000256" key="6">
    <source>
        <dbReference type="ARBA" id="ARBA00022729"/>
    </source>
</evidence>
<dbReference type="Ensembl" id="ENSSRHT00000068562.1">
    <property type="protein sequence ID" value="ENSSRHP00000066735.1"/>
    <property type="gene ID" value="ENSSRHG00000033187.1"/>
</dbReference>
<dbReference type="PANTHER" id="PTHR28593">
    <property type="entry name" value="METEORIN-LIKE PROTEIN"/>
    <property type="match status" value="1"/>
</dbReference>
<keyword evidence="5" id="KW-0372">Hormone</keyword>
<dbReference type="Proteomes" id="UP000472270">
    <property type="component" value="Unassembled WGS sequence"/>
</dbReference>
<evidence type="ECO:0000256" key="2">
    <source>
        <dbReference type="ARBA" id="ARBA00005669"/>
    </source>
</evidence>
<dbReference type="InterPro" id="IPR051998">
    <property type="entry name" value="Meteorin-like"/>
</dbReference>
<evidence type="ECO:0000313" key="10">
    <source>
        <dbReference type="Proteomes" id="UP000472270"/>
    </source>
</evidence>
<sequence>MFHVSDSVPCFVCVLLPMCLPMPIFGLFPVPPNIVKRYVCSGLTHEAHARDVEQVHLRCAEGSLEWLYPTGAVIVNLRPNLAPADGQLRACIKPRPDSRGATLHVEQTGALRLLLTEADQAAGRVRCFALQEGALFVEARARRDISRRITAFQYRLISTQTPGDEPYSPTAACRPCADDELLMAICTSDFGKIHLLLTEDEDQASVVLSLSHVYSQKSRVFVFGGGGRGRGRWTGRVKIPRRCGPRAAQGELLFTGAVRFQEAWLRCAALYRDFIRLYRAALDAGTNPCHIDTD</sequence>
<accession>A0A673KK15</accession>
<dbReference type="GO" id="GO:0005179">
    <property type="term" value="F:hormone activity"/>
    <property type="evidence" value="ECO:0007669"/>
    <property type="project" value="UniProtKB-KW"/>
</dbReference>
<dbReference type="GO" id="GO:0090336">
    <property type="term" value="P:positive regulation of brown fat cell differentiation"/>
    <property type="evidence" value="ECO:0007669"/>
    <property type="project" value="TreeGrafter"/>
</dbReference>
<evidence type="ECO:0000256" key="8">
    <source>
        <dbReference type="SAM" id="SignalP"/>
    </source>
</evidence>